<protein>
    <submittedName>
        <fullName evidence="1">Uncharacterized protein</fullName>
    </submittedName>
</protein>
<proteinExistence type="predicted"/>
<dbReference type="EMBL" id="VSSQ01142656">
    <property type="protein sequence ID" value="MPN63356.1"/>
    <property type="molecule type" value="Genomic_DNA"/>
</dbReference>
<dbReference type="AlphaFoldDB" id="A0A645JIU9"/>
<reference evidence="1" key="1">
    <citation type="submission" date="2019-08" db="EMBL/GenBank/DDBJ databases">
        <authorList>
            <person name="Kucharzyk K."/>
            <person name="Murdoch R.W."/>
            <person name="Higgins S."/>
            <person name="Loffler F."/>
        </authorList>
    </citation>
    <scope>NUCLEOTIDE SEQUENCE</scope>
</reference>
<dbReference type="Pfam" id="PF18950">
    <property type="entry name" value="DUF5694"/>
    <property type="match status" value="1"/>
</dbReference>
<accession>A0A645JIU9</accession>
<dbReference type="InterPro" id="IPR043749">
    <property type="entry name" value="DUF5694"/>
</dbReference>
<organism evidence="1">
    <name type="scientific">bioreactor metagenome</name>
    <dbReference type="NCBI Taxonomy" id="1076179"/>
    <lineage>
        <taxon>unclassified sequences</taxon>
        <taxon>metagenomes</taxon>
        <taxon>ecological metagenomes</taxon>
    </lineage>
</organism>
<sequence length="136" mass="16240">MWSEVLGLYERSELSKKDKEDVELIRLVMNYNGMTFSSVKDLNVNMMVKFLSLREKIIYSKMVSIVENTEKLYHWIDFARQWEAHWYERNSIMADNIKKIANDYKNKRIVVLVGLEHKPGLLDLLQESTDFVIQEY</sequence>
<comment type="caution">
    <text evidence="1">The sequence shown here is derived from an EMBL/GenBank/DDBJ whole genome shotgun (WGS) entry which is preliminary data.</text>
</comment>
<name>A0A645JIU9_9ZZZZ</name>
<gene>
    <name evidence="1" type="ORF">SDC9_211114</name>
</gene>
<dbReference type="SUPFAM" id="SSF159501">
    <property type="entry name" value="EreA/ChaN-like"/>
    <property type="match status" value="1"/>
</dbReference>
<evidence type="ECO:0000313" key="1">
    <source>
        <dbReference type="EMBL" id="MPN63356.1"/>
    </source>
</evidence>